<reference evidence="3" key="1">
    <citation type="submission" date="2018-11" db="EMBL/GenBank/DDBJ databases">
        <title>Chitinophaga lutea sp.nov., isolate from arsenic contaminated soil.</title>
        <authorList>
            <person name="Zong Y."/>
        </authorList>
    </citation>
    <scope>NUCLEOTIDE SEQUENCE [LARGE SCALE GENOMIC DNA]</scope>
    <source>
        <strain evidence="3">YLT18</strain>
    </source>
</reference>
<comment type="caution">
    <text evidence="2">The sequence shown here is derived from an EMBL/GenBank/DDBJ whole genome shotgun (WGS) entry which is preliminary data.</text>
</comment>
<proteinExistence type="predicted"/>
<dbReference type="RefSeq" id="WP_120514566.1">
    <property type="nucleotide sequence ID" value="NZ_QXZY01000001.1"/>
</dbReference>
<dbReference type="OrthoDB" id="662620at2"/>
<dbReference type="AlphaFoldDB" id="A0A3N4MI68"/>
<evidence type="ECO:0000313" key="2">
    <source>
        <dbReference type="EMBL" id="RPD43298.1"/>
    </source>
</evidence>
<feature type="transmembrane region" description="Helical" evidence="1">
    <location>
        <begin position="12"/>
        <end position="36"/>
    </location>
</feature>
<evidence type="ECO:0000256" key="1">
    <source>
        <dbReference type="SAM" id="Phobius"/>
    </source>
</evidence>
<name>A0A3N4MI68_9BACT</name>
<evidence type="ECO:0000313" key="3">
    <source>
        <dbReference type="Proteomes" id="UP000279089"/>
    </source>
</evidence>
<dbReference type="EMBL" id="RMBX01000001">
    <property type="protein sequence ID" value="RPD43298.1"/>
    <property type="molecule type" value="Genomic_DNA"/>
</dbReference>
<organism evidence="2 3">
    <name type="scientific">Chitinophaga barathri</name>
    <dbReference type="NCBI Taxonomy" id="1647451"/>
    <lineage>
        <taxon>Bacteria</taxon>
        <taxon>Pseudomonadati</taxon>
        <taxon>Bacteroidota</taxon>
        <taxon>Chitinophagia</taxon>
        <taxon>Chitinophagales</taxon>
        <taxon>Chitinophagaceae</taxon>
        <taxon>Chitinophaga</taxon>
    </lineage>
</organism>
<gene>
    <name evidence="2" type="ORF">EG028_03095</name>
</gene>
<dbReference type="Proteomes" id="UP000279089">
    <property type="component" value="Unassembled WGS sequence"/>
</dbReference>
<keyword evidence="1" id="KW-0812">Transmembrane</keyword>
<keyword evidence="1" id="KW-0472">Membrane</keyword>
<accession>A0A3N4MI68</accession>
<keyword evidence="3" id="KW-1185">Reference proteome</keyword>
<sequence length="170" mass="19421">MKPVNQHELNKGYFNFIIHFVVLILFVVMCAAGFFMTARQELKLLSAQARLYDQQAYQREELTGRFDQVLHKLRALSQYVNADARELSNQALLINGVQVENNRVRGLLEANRDETAPGHELYGKMTRQVVALASLKDSLSQTRFSTESLRQQLDACGMATKNAIKKLNRY</sequence>
<keyword evidence="1" id="KW-1133">Transmembrane helix</keyword>
<protein>
    <submittedName>
        <fullName evidence="2">Uncharacterized protein</fullName>
    </submittedName>
</protein>